<dbReference type="EMBL" id="JAJOMB010000011">
    <property type="protein sequence ID" value="MCD5313329.1"/>
    <property type="molecule type" value="Genomic_DNA"/>
</dbReference>
<organism evidence="3 4">
    <name type="scientific">Kineosporia babensis</name>
    <dbReference type="NCBI Taxonomy" id="499548"/>
    <lineage>
        <taxon>Bacteria</taxon>
        <taxon>Bacillati</taxon>
        <taxon>Actinomycetota</taxon>
        <taxon>Actinomycetes</taxon>
        <taxon>Kineosporiales</taxon>
        <taxon>Kineosporiaceae</taxon>
        <taxon>Kineosporia</taxon>
    </lineage>
</organism>
<feature type="transmembrane region" description="Helical" evidence="2">
    <location>
        <begin position="29"/>
        <end position="51"/>
    </location>
</feature>
<comment type="caution">
    <text evidence="3">The sequence shown here is derived from an EMBL/GenBank/DDBJ whole genome shotgun (WGS) entry which is preliminary data.</text>
</comment>
<keyword evidence="1" id="KW-0175">Coiled coil</keyword>
<accession>A0A9X1SUZ9</accession>
<proteinExistence type="predicted"/>
<protein>
    <submittedName>
        <fullName evidence="3">Uncharacterized protein</fullName>
    </submittedName>
</protein>
<gene>
    <name evidence="3" type="ORF">LR394_20685</name>
</gene>
<keyword evidence="2" id="KW-1133">Transmembrane helix</keyword>
<evidence type="ECO:0000256" key="1">
    <source>
        <dbReference type="SAM" id="Coils"/>
    </source>
</evidence>
<evidence type="ECO:0000313" key="3">
    <source>
        <dbReference type="EMBL" id="MCD5313329.1"/>
    </source>
</evidence>
<feature type="coiled-coil region" evidence="1">
    <location>
        <begin position="102"/>
        <end position="129"/>
    </location>
</feature>
<sequence>MVRIPRPRQVRIQEILTAKNAPAKGTGGWWIGLWITSITLLVLAGLVFGGLRLTGVVGGPSAAERQAAALADLQAELRPGLGVLMEVRADFFAAERRYLPAMRVVREAIEKYNTRLSAVESEIDQINAANAYRLRDCGWSCPELDYPSYPKLPKLDPQLKALKSVVRRTGQLHVQLSSLRDTGVLAMSYSELLSAVDLLGQDAKGNLGTLQGMLDRPKNDRYADSRTQLRARTLNGNSSLPVIRRMNGNLVRLLDRARLSVSAYDLPGGRDVSRRDHSRSL</sequence>
<name>A0A9X1SUZ9_9ACTN</name>
<evidence type="ECO:0000313" key="4">
    <source>
        <dbReference type="Proteomes" id="UP001138997"/>
    </source>
</evidence>
<dbReference type="Proteomes" id="UP001138997">
    <property type="component" value="Unassembled WGS sequence"/>
</dbReference>
<evidence type="ECO:0000256" key="2">
    <source>
        <dbReference type="SAM" id="Phobius"/>
    </source>
</evidence>
<dbReference type="RefSeq" id="WP_231444417.1">
    <property type="nucleotide sequence ID" value="NZ_JAJOMB010000011.1"/>
</dbReference>
<keyword evidence="2" id="KW-0472">Membrane</keyword>
<dbReference type="AlphaFoldDB" id="A0A9X1SUZ9"/>
<reference evidence="3" key="1">
    <citation type="submission" date="2021-11" db="EMBL/GenBank/DDBJ databases">
        <title>Streptomyces corallinus and Kineosporia corallina sp. nov., two new coral-derived marine actinobacteria.</title>
        <authorList>
            <person name="Buangrab K."/>
            <person name="Sutthacheep M."/>
            <person name="Yeemin T."/>
            <person name="Harunari E."/>
            <person name="Igarashi Y."/>
            <person name="Sripreechasak P."/>
            <person name="Kanchanasin P."/>
            <person name="Tanasupawat S."/>
            <person name="Phongsopitanun W."/>
        </authorList>
    </citation>
    <scope>NUCLEOTIDE SEQUENCE</scope>
    <source>
        <strain evidence="3">JCM 31032</strain>
    </source>
</reference>
<keyword evidence="4" id="KW-1185">Reference proteome</keyword>
<keyword evidence="2" id="KW-0812">Transmembrane</keyword>